<dbReference type="InterPro" id="IPR013738">
    <property type="entry name" value="Beta_galactosidase_Trimer"/>
</dbReference>
<dbReference type="InterPro" id="IPR017853">
    <property type="entry name" value="GH"/>
</dbReference>
<evidence type="ECO:0000313" key="3">
    <source>
        <dbReference type="Proteomes" id="UP001595880"/>
    </source>
</evidence>
<dbReference type="InterPro" id="IPR028212">
    <property type="entry name" value="GHL6"/>
</dbReference>
<dbReference type="Gene3D" id="3.20.20.80">
    <property type="entry name" value="Glycosidases"/>
    <property type="match status" value="1"/>
</dbReference>
<dbReference type="Proteomes" id="UP001595880">
    <property type="component" value="Unassembled WGS sequence"/>
</dbReference>
<proteinExistence type="predicted"/>
<dbReference type="Pfam" id="PF08532">
    <property type="entry name" value="Glyco_hydro_42M"/>
    <property type="match status" value="1"/>
</dbReference>
<dbReference type="RefSeq" id="WP_390195443.1">
    <property type="nucleotide sequence ID" value="NZ_JBHSDV010000001.1"/>
</dbReference>
<evidence type="ECO:0000313" key="2">
    <source>
        <dbReference type="EMBL" id="MFC4386655.1"/>
    </source>
</evidence>
<dbReference type="CDD" id="cd03143">
    <property type="entry name" value="A4_beta-galactosidase_middle_domain"/>
    <property type="match status" value="1"/>
</dbReference>
<evidence type="ECO:0000259" key="1">
    <source>
        <dbReference type="Pfam" id="PF08532"/>
    </source>
</evidence>
<dbReference type="Gene3D" id="3.40.50.880">
    <property type="match status" value="1"/>
</dbReference>
<accession>A0ABV8VRP5</accession>
<name>A0ABV8VRP5_9BACI</name>
<dbReference type="SUPFAM" id="SSF52317">
    <property type="entry name" value="Class I glutamine amidotransferase-like"/>
    <property type="match status" value="1"/>
</dbReference>
<sequence>MSIPYRQVHLDFHTSEHIPHVAKDFDKEVFAHTLKQASVDSVTCFARCHHGWLYYPSIHRPDLIHPNLENKRLLLEQIESCHAQGIAVPIYTTVQWDAYIAREHPEWLCVDENGNFINTQNVDEPHFYYTICLNSEYRTYFIQHLYDVIEVVGVENIDGFFLDILFEVDCHCPNCMKQMERLEYDVTNKTERLRYSRHMLHTFKNEIATLVRAIVPDAHIFFNSSHVGPALKESIDAYSHLELESLPSGGWGYDHFPATIRYARQLGKDVLGMTGKFHTYWGDFHSLKNQAALEYECLRMIASGAGISIGDQLHPNGVLSEGAYKLIGDLYTKVARIEPYCKEAVNQAEIAIITPEEQQMNNGGNLGIDPSLIGTVRMLEELSYQFDIIDSTMDFSKYALIIIPDHILCHDYLVKQLTQFKKNGGKLLVTGKSLANNPTMMREICGVKWEGPSTYDRSFILPNDCIGKGLYQEEYVMYDKGYRVEEKEAEVCMHTVNPYFNREGDTYCSHQHAPSSKEIGPPAVTKFNETIYVSYEIFKIYRQKAPNWCKAIIKDILELLLENKMVTHNGPSSLRVYVQENKNKQMTLVHFLHYITEKKAEDLYTIEEYIPLSAVHASFYSGTKSITSITRISDQQSISFEKKNGYTSFLLDELHGYDMYCIEWEE</sequence>
<reference evidence="3" key="1">
    <citation type="journal article" date="2019" name="Int. J. Syst. Evol. Microbiol.">
        <title>The Global Catalogue of Microorganisms (GCM) 10K type strain sequencing project: providing services to taxonomists for standard genome sequencing and annotation.</title>
        <authorList>
            <consortium name="The Broad Institute Genomics Platform"/>
            <consortium name="The Broad Institute Genome Sequencing Center for Infectious Disease"/>
            <person name="Wu L."/>
            <person name="Ma J."/>
        </authorList>
    </citation>
    <scope>NUCLEOTIDE SEQUENCE [LARGE SCALE GENOMIC DNA]</scope>
    <source>
        <strain evidence="3">KACC 14058</strain>
    </source>
</reference>
<gene>
    <name evidence="2" type="ORF">ACFOZ1_02420</name>
</gene>
<keyword evidence="3" id="KW-1185">Reference proteome</keyword>
<dbReference type="EMBL" id="JBHSDV010000001">
    <property type="protein sequence ID" value="MFC4386655.1"/>
    <property type="molecule type" value="Genomic_DNA"/>
</dbReference>
<feature type="domain" description="Beta-galactosidase trimerisation" evidence="1">
    <location>
        <begin position="379"/>
        <end position="433"/>
    </location>
</feature>
<dbReference type="SUPFAM" id="SSF51445">
    <property type="entry name" value="(Trans)glycosidases"/>
    <property type="match status" value="1"/>
</dbReference>
<organism evidence="2 3">
    <name type="scientific">Gracilibacillus marinus</name>
    <dbReference type="NCBI Taxonomy" id="630535"/>
    <lineage>
        <taxon>Bacteria</taxon>
        <taxon>Bacillati</taxon>
        <taxon>Bacillota</taxon>
        <taxon>Bacilli</taxon>
        <taxon>Bacillales</taxon>
        <taxon>Bacillaceae</taxon>
        <taxon>Gracilibacillus</taxon>
    </lineage>
</organism>
<dbReference type="InterPro" id="IPR029062">
    <property type="entry name" value="Class_I_gatase-like"/>
</dbReference>
<comment type="caution">
    <text evidence="2">The sequence shown here is derived from an EMBL/GenBank/DDBJ whole genome shotgun (WGS) entry which is preliminary data.</text>
</comment>
<protein>
    <submittedName>
        <fullName evidence="2">Beta-galactosidase trimerization domain-containing protein</fullName>
    </submittedName>
</protein>
<dbReference type="Pfam" id="PF14871">
    <property type="entry name" value="GHL6"/>
    <property type="match status" value="1"/>
</dbReference>